<gene>
    <name evidence="1" type="ORF">V5799_014622</name>
</gene>
<dbReference type="Proteomes" id="UP001321473">
    <property type="component" value="Unassembled WGS sequence"/>
</dbReference>
<reference evidence="1 2" key="1">
    <citation type="journal article" date="2023" name="Arcadia Sci">
        <title>De novo assembly of a long-read Amblyomma americanum tick genome.</title>
        <authorList>
            <person name="Chou S."/>
            <person name="Poskanzer K.E."/>
            <person name="Rollins M."/>
            <person name="Thuy-Boun P.S."/>
        </authorList>
    </citation>
    <scope>NUCLEOTIDE SEQUENCE [LARGE SCALE GENOMIC DNA]</scope>
    <source>
        <strain evidence="1">F_SG_1</strain>
        <tissue evidence="1">Salivary glands</tissue>
    </source>
</reference>
<sequence>MAAFKKTADPTDSSCFFTRCLKSRFYLVVLSARITLIEESEGHGPPERNLHETLGPKIDEDNLSYTGALAAALKAAHTRAPTAALTACHAQPSWEATVGR</sequence>
<name>A0AAQ4E2H3_AMBAM</name>
<keyword evidence="2" id="KW-1185">Reference proteome</keyword>
<proteinExistence type="predicted"/>
<dbReference type="AlphaFoldDB" id="A0AAQ4E2H3"/>
<evidence type="ECO:0000313" key="1">
    <source>
        <dbReference type="EMBL" id="KAK8768913.1"/>
    </source>
</evidence>
<dbReference type="EMBL" id="JARKHS020023297">
    <property type="protein sequence ID" value="KAK8768913.1"/>
    <property type="molecule type" value="Genomic_DNA"/>
</dbReference>
<organism evidence="1 2">
    <name type="scientific">Amblyomma americanum</name>
    <name type="common">Lone star tick</name>
    <dbReference type="NCBI Taxonomy" id="6943"/>
    <lineage>
        <taxon>Eukaryota</taxon>
        <taxon>Metazoa</taxon>
        <taxon>Ecdysozoa</taxon>
        <taxon>Arthropoda</taxon>
        <taxon>Chelicerata</taxon>
        <taxon>Arachnida</taxon>
        <taxon>Acari</taxon>
        <taxon>Parasitiformes</taxon>
        <taxon>Ixodida</taxon>
        <taxon>Ixodoidea</taxon>
        <taxon>Ixodidae</taxon>
        <taxon>Amblyomminae</taxon>
        <taxon>Amblyomma</taxon>
    </lineage>
</organism>
<protein>
    <submittedName>
        <fullName evidence="1">Uncharacterized protein</fullName>
    </submittedName>
</protein>
<comment type="caution">
    <text evidence="1">The sequence shown here is derived from an EMBL/GenBank/DDBJ whole genome shotgun (WGS) entry which is preliminary data.</text>
</comment>
<accession>A0AAQ4E2H3</accession>
<evidence type="ECO:0000313" key="2">
    <source>
        <dbReference type="Proteomes" id="UP001321473"/>
    </source>
</evidence>